<keyword evidence="4" id="KW-0072">Autophagy</keyword>
<evidence type="ECO:0000259" key="10">
    <source>
        <dbReference type="PROSITE" id="PS51352"/>
    </source>
</evidence>
<dbReference type="GO" id="GO:0005789">
    <property type="term" value="C:endoplasmic reticulum membrane"/>
    <property type="evidence" value="ECO:0007669"/>
    <property type="project" value="UniProtKB-SubCell"/>
</dbReference>
<feature type="compositionally biased region" description="Low complexity" evidence="7">
    <location>
        <begin position="787"/>
        <end position="796"/>
    </location>
</feature>
<feature type="region of interest" description="Disordered" evidence="7">
    <location>
        <begin position="780"/>
        <end position="828"/>
    </location>
</feature>
<dbReference type="OrthoDB" id="5810603at2759"/>
<feature type="domain" description="Thioredoxin" evidence="10">
    <location>
        <begin position="658"/>
        <end position="771"/>
    </location>
</feature>
<dbReference type="PANTHER" id="PTHR44340:SF1">
    <property type="entry name" value="DNAJ HOMOLOG SUBFAMILY C MEMBER 10"/>
    <property type="match status" value="1"/>
</dbReference>
<dbReference type="PANTHER" id="PTHR44340">
    <property type="entry name" value="DNAJ HOMOLOG SUBFAMILY C MEMBER 10"/>
    <property type="match status" value="1"/>
</dbReference>
<dbReference type="PROSITE" id="PS00194">
    <property type="entry name" value="THIOREDOXIN_1"/>
    <property type="match status" value="3"/>
</dbReference>
<dbReference type="GO" id="GO:0006914">
    <property type="term" value="P:autophagy"/>
    <property type="evidence" value="ECO:0007669"/>
    <property type="project" value="UniProtKB-KW"/>
</dbReference>
<dbReference type="PROSITE" id="PS51352">
    <property type="entry name" value="THIOREDOXIN_2"/>
    <property type="match status" value="4"/>
</dbReference>
<dbReference type="Gene3D" id="3.40.30.10">
    <property type="entry name" value="Glutaredoxin"/>
    <property type="match status" value="6"/>
</dbReference>
<proteinExistence type="predicted"/>
<dbReference type="PROSITE" id="PS50076">
    <property type="entry name" value="DNAJ_2"/>
    <property type="match status" value="1"/>
</dbReference>
<feature type="domain" description="Thioredoxin" evidence="10">
    <location>
        <begin position="421"/>
        <end position="543"/>
    </location>
</feature>
<dbReference type="InterPro" id="IPR036869">
    <property type="entry name" value="J_dom_sf"/>
</dbReference>
<comment type="function">
    <text evidence="5">Plays an important role in regulating the size of autophagosomes during the formation process.</text>
</comment>
<evidence type="ECO:0000256" key="2">
    <source>
        <dbReference type="ARBA" id="ARBA00020920"/>
    </source>
</evidence>
<comment type="subcellular location">
    <subcellularLocation>
        <location evidence="1">Endoplasmic reticulum membrane</location>
        <topology evidence="1">Single-pass type IV membrane protein</topology>
    </subcellularLocation>
</comment>
<feature type="domain" description="J" evidence="9">
    <location>
        <begin position="26"/>
        <end position="91"/>
    </location>
</feature>
<evidence type="ECO:0000256" key="3">
    <source>
        <dbReference type="ARBA" id="ARBA00020921"/>
    </source>
</evidence>
<keyword evidence="12" id="KW-1185">Reference proteome</keyword>
<name>A0A7M5WZE1_9CNID</name>
<feature type="chain" id="PRO_5029801326" description="DnaJ homolog subfamily C member 10" evidence="8">
    <location>
        <begin position="24"/>
        <end position="839"/>
    </location>
</feature>
<dbReference type="InterPro" id="IPR017937">
    <property type="entry name" value="Thioredoxin_CS"/>
</dbReference>
<dbReference type="FunFam" id="1.10.287.110:FF:000029">
    <property type="entry name" value="DnaJ homolog subfamily C member 10"/>
    <property type="match status" value="1"/>
</dbReference>
<dbReference type="RefSeq" id="XP_066919218.1">
    <property type="nucleotide sequence ID" value="XM_067063117.1"/>
</dbReference>
<feature type="signal peptide" evidence="8">
    <location>
        <begin position="1"/>
        <end position="23"/>
    </location>
</feature>
<dbReference type="InterPro" id="IPR001623">
    <property type="entry name" value="DnaJ_domain"/>
</dbReference>
<dbReference type="Gene3D" id="1.10.287.110">
    <property type="entry name" value="DnaJ domain"/>
    <property type="match status" value="1"/>
</dbReference>
<evidence type="ECO:0000256" key="5">
    <source>
        <dbReference type="ARBA" id="ARBA00035002"/>
    </source>
</evidence>
<evidence type="ECO:0000259" key="9">
    <source>
        <dbReference type="PROSITE" id="PS50076"/>
    </source>
</evidence>
<sequence>MLFIKLLLPLFALNLINLPIANGAEDFYNLLGVSKDATKAQIRRAFKKIAIEKHPDKNPNDPGAHETFTKINRAYETLKDDDLRKKYDTYGEEGLKDDHFSNQYQSWNFYNEQFGIYDDDPEIITLSKADFEQSVSGTEDVWFINFYSPHCSHCHTLAPVWREVARELNGVIRMGAVNCHDDWMLCRMQGINGYPSLRIYPTGEYYYGEHEKEKMISHIMSNLEVDVIDLTLTMIKEVMPTSERPWLIAFCDDETLIHCMEDRMLIKLSAMLENLVHVARANCLNDVKLCMAFDTSTSLRLVKIKDQKFQPAILIPATNAIDILEEVLKLLPEPVTVNDEMFQGIRRKVAEGEEESWLLIFREDFDDKDLELRKMAGLLPYQKIGQVNCKDEHDLCSRFYLSKFPTVLFYKSIGYEVHHGRYNAHDITNFVRESDLSNVRVLHPENFPNLKEIKDNWFIDFFAPWCPPCMKLLPEWRKAGKQIGDSIAKFGTVDCTIHKDLCLKQNVRSYPTTIFFNKTEEAHIYSGYHSAEDIIAFAEDILKPPVIVLTPESFEKSINQKELGETWVVDFYAPWCGPCMELAPTYRQLAKRLYGEATLATIDCQKYSYFCNTQNINTYPTIRLYSYQSKDASHYARHQGWRDLESLYTWVFQHFPSLVAEADYQTFYDEILNSNDAYLIDFYTSWCGHCHTFAPHYSKLAKRLEGRVKAVKINCETEYVVCRSVGVRSYPTVVFFPGVLYKGMSQAVTGVHLNSLDTGYLHDTALHMLANHQRDLERVEKEESGETMTFSSTTTQTPPPTTPIQDEDDESGYQTFDVHMSGDEDDEQSYYMHYEHDEF</sequence>
<feature type="domain" description="Thioredoxin" evidence="10">
    <location>
        <begin position="91"/>
        <end position="240"/>
    </location>
</feature>
<dbReference type="Proteomes" id="UP000594262">
    <property type="component" value="Unplaced"/>
</dbReference>
<dbReference type="SUPFAM" id="SSF46565">
    <property type="entry name" value="Chaperone J-domain"/>
    <property type="match status" value="1"/>
</dbReference>
<dbReference type="Pfam" id="PF00085">
    <property type="entry name" value="Thioredoxin"/>
    <property type="match status" value="4"/>
</dbReference>
<dbReference type="GO" id="GO:0016671">
    <property type="term" value="F:oxidoreductase activity, acting on a sulfur group of donors, disulfide as acceptor"/>
    <property type="evidence" value="ECO:0007669"/>
    <property type="project" value="TreeGrafter"/>
</dbReference>
<evidence type="ECO:0000256" key="7">
    <source>
        <dbReference type="SAM" id="MobiDB-lite"/>
    </source>
</evidence>
<dbReference type="PRINTS" id="PR00625">
    <property type="entry name" value="JDOMAIN"/>
</dbReference>
<dbReference type="EnsemblMetazoa" id="CLYHEMT015292.1">
    <property type="protein sequence ID" value="CLYHEMP015292.1"/>
    <property type="gene ID" value="CLYHEMG015292"/>
</dbReference>
<accession>A0A7M5WZE1</accession>
<dbReference type="PROSITE" id="PS00636">
    <property type="entry name" value="DNAJ_1"/>
    <property type="match status" value="1"/>
</dbReference>
<dbReference type="AlphaFoldDB" id="A0A7M5WZE1"/>
<evidence type="ECO:0000256" key="1">
    <source>
        <dbReference type="ARBA" id="ARBA00004163"/>
    </source>
</evidence>
<dbReference type="InterPro" id="IPR018253">
    <property type="entry name" value="DnaJ_domain_CS"/>
</dbReference>
<dbReference type="CDD" id="cd02961">
    <property type="entry name" value="PDI_a_family"/>
    <property type="match status" value="1"/>
</dbReference>
<evidence type="ECO:0000256" key="4">
    <source>
        <dbReference type="ARBA" id="ARBA00023006"/>
    </source>
</evidence>
<dbReference type="InterPro" id="IPR052460">
    <property type="entry name" value="ER_disulfide_reductase"/>
</dbReference>
<dbReference type="GO" id="GO:0015035">
    <property type="term" value="F:protein-disulfide reductase activity"/>
    <property type="evidence" value="ECO:0007669"/>
    <property type="project" value="TreeGrafter"/>
</dbReference>
<dbReference type="InterPro" id="IPR036249">
    <property type="entry name" value="Thioredoxin-like_sf"/>
</dbReference>
<dbReference type="GO" id="GO:0005788">
    <property type="term" value="C:endoplasmic reticulum lumen"/>
    <property type="evidence" value="ECO:0007669"/>
    <property type="project" value="TreeGrafter"/>
</dbReference>
<protein>
    <recommendedName>
        <fullName evidence="2">DnaJ homolog subfamily C member 10</fullName>
    </recommendedName>
    <alternativeName>
        <fullName evidence="3">DnaJ homolog subfamily C member 16</fullName>
    </alternativeName>
    <alternativeName>
        <fullName evidence="6">Endoplasmic reticulum DNA J domain-containing protein 8</fullName>
    </alternativeName>
</protein>
<dbReference type="SMART" id="SM00271">
    <property type="entry name" value="DnaJ"/>
    <property type="match status" value="1"/>
</dbReference>
<dbReference type="InterPro" id="IPR013766">
    <property type="entry name" value="Thioredoxin_domain"/>
</dbReference>
<reference evidence="11" key="1">
    <citation type="submission" date="2021-01" db="UniProtKB">
        <authorList>
            <consortium name="EnsemblMetazoa"/>
        </authorList>
    </citation>
    <scope>IDENTIFICATION</scope>
</reference>
<evidence type="ECO:0000256" key="8">
    <source>
        <dbReference type="SAM" id="SignalP"/>
    </source>
</evidence>
<evidence type="ECO:0000313" key="12">
    <source>
        <dbReference type="Proteomes" id="UP000594262"/>
    </source>
</evidence>
<organism evidence="11 12">
    <name type="scientific">Clytia hemisphaerica</name>
    <dbReference type="NCBI Taxonomy" id="252671"/>
    <lineage>
        <taxon>Eukaryota</taxon>
        <taxon>Metazoa</taxon>
        <taxon>Cnidaria</taxon>
        <taxon>Hydrozoa</taxon>
        <taxon>Hydroidolina</taxon>
        <taxon>Leptothecata</taxon>
        <taxon>Obeliida</taxon>
        <taxon>Clytiidae</taxon>
        <taxon>Clytia</taxon>
    </lineage>
</organism>
<dbReference type="GO" id="GO:0036498">
    <property type="term" value="P:IRE1-mediated unfolded protein response"/>
    <property type="evidence" value="ECO:0007669"/>
    <property type="project" value="TreeGrafter"/>
</dbReference>
<evidence type="ECO:0000256" key="6">
    <source>
        <dbReference type="ARBA" id="ARBA00035043"/>
    </source>
</evidence>
<dbReference type="PRINTS" id="PR00421">
    <property type="entry name" value="THIOREDOXIN"/>
</dbReference>
<dbReference type="Pfam" id="PF00226">
    <property type="entry name" value="DnaJ"/>
    <property type="match status" value="1"/>
</dbReference>
<dbReference type="GO" id="GO:0051787">
    <property type="term" value="F:misfolded protein binding"/>
    <property type="evidence" value="ECO:0007669"/>
    <property type="project" value="TreeGrafter"/>
</dbReference>
<dbReference type="SUPFAM" id="SSF52833">
    <property type="entry name" value="Thioredoxin-like"/>
    <property type="match status" value="5"/>
</dbReference>
<keyword evidence="8" id="KW-0732">Signal</keyword>
<evidence type="ECO:0000313" key="11">
    <source>
        <dbReference type="EnsemblMetazoa" id="CLYHEMP015292.1"/>
    </source>
</evidence>
<dbReference type="CDD" id="cd06257">
    <property type="entry name" value="DnaJ"/>
    <property type="match status" value="1"/>
</dbReference>
<feature type="domain" description="Thioredoxin" evidence="10">
    <location>
        <begin position="544"/>
        <end position="656"/>
    </location>
</feature>
<dbReference type="GeneID" id="136806528"/>